<dbReference type="GO" id="GO:0008360">
    <property type="term" value="P:regulation of cell shape"/>
    <property type="evidence" value="ECO:0007669"/>
    <property type="project" value="UniProtKB-UniRule"/>
</dbReference>
<evidence type="ECO:0000256" key="11">
    <source>
        <dbReference type="PIRNR" id="PIRNR002869"/>
    </source>
</evidence>
<dbReference type="Pfam" id="PF03023">
    <property type="entry name" value="MurJ"/>
    <property type="match status" value="1"/>
</dbReference>
<name>A0A848QNI3_9SPHN</name>
<dbReference type="GO" id="GO:0034204">
    <property type="term" value="P:lipid translocation"/>
    <property type="evidence" value="ECO:0007669"/>
    <property type="project" value="TreeGrafter"/>
</dbReference>
<dbReference type="PANTHER" id="PTHR47019">
    <property type="entry name" value="LIPID II FLIPPASE MURJ"/>
    <property type="match status" value="1"/>
</dbReference>
<feature type="transmembrane region" description="Helical" evidence="10">
    <location>
        <begin position="355"/>
        <end position="378"/>
    </location>
</feature>
<dbReference type="GO" id="GO:0005886">
    <property type="term" value="C:plasma membrane"/>
    <property type="evidence" value="ECO:0007669"/>
    <property type="project" value="UniProtKB-SubCell"/>
</dbReference>
<keyword evidence="4 10" id="KW-0133">Cell shape</keyword>
<dbReference type="NCBIfam" id="TIGR01695">
    <property type="entry name" value="murJ_mviN"/>
    <property type="match status" value="1"/>
</dbReference>
<dbReference type="PRINTS" id="PR01806">
    <property type="entry name" value="VIRFACTRMVIN"/>
</dbReference>
<comment type="subcellular location">
    <subcellularLocation>
        <location evidence="10">Cell inner membrane</location>
        <topology evidence="10">Multi-pass membrane protein</topology>
    </subcellularLocation>
    <subcellularLocation>
        <location evidence="1">Cell membrane</location>
        <topology evidence="1">Multi-pass membrane protein</topology>
    </subcellularLocation>
</comment>
<proteinExistence type="inferred from homology"/>
<feature type="transmembrane region" description="Helical" evidence="10">
    <location>
        <begin position="160"/>
        <end position="182"/>
    </location>
</feature>
<dbReference type="AlphaFoldDB" id="A0A848QNI3"/>
<comment type="function">
    <text evidence="8 10 11">Involved in peptidoglycan biosynthesis. Transports lipid-linked peptidoglycan precursors from the inner to the outer leaflet of the cytoplasmic membrane.</text>
</comment>
<keyword evidence="2 10" id="KW-1003">Cell membrane</keyword>
<dbReference type="InterPro" id="IPR051050">
    <property type="entry name" value="Lipid_II_flippase_MurJ/MviN"/>
</dbReference>
<dbReference type="EMBL" id="JABCRE010000003">
    <property type="protein sequence ID" value="NMW32300.1"/>
    <property type="molecule type" value="Genomic_DNA"/>
</dbReference>
<feature type="transmembrane region" description="Helical" evidence="10">
    <location>
        <begin position="135"/>
        <end position="153"/>
    </location>
</feature>
<evidence type="ECO:0000256" key="9">
    <source>
        <dbReference type="ARBA" id="ARBA00061532"/>
    </source>
</evidence>
<feature type="transmembrane region" description="Helical" evidence="10">
    <location>
        <begin position="194"/>
        <end position="216"/>
    </location>
</feature>
<comment type="caution">
    <text evidence="12">The sequence shown here is derived from an EMBL/GenBank/DDBJ whole genome shotgun (WGS) entry which is preliminary data.</text>
</comment>
<keyword evidence="6 10" id="KW-1133">Transmembrane helix</keyword>
<evidence type="ECO:0000256" key="6">
    <source>
        <dbReference type="ARBA" id="ARBA00022989"/>
    </source>
</evidence>
<feature type="transmembrane region" description="Helical" evidence="10">
    <location>
        <begin position="282"/>
        <end position="304"/>
    </location>
</feature>
<sequence length="525" mass="56601">MSLLKNVGTIGGLTMVSRVFGFARDIMLARVLGAGGMADAWQLAFQLPNIFRRLFAEGAFASAFIPLFNRHMTDGDNQSEARRFASEVCAVLLPILVAFGAVMMIAMPWVLMAFASEELRANDVNYDLAVTMGRIAFPYLLFMSLATLTAAVLNSLSRFAAAAAAPILLNICLIAALTWGAMQSDSDTTRQTTGLLLAVAVSTSGFLQLAWLTFWMRRSGFRIAFQRPKMTDDVKQLGVLIIPAVFGAGVYQISRFLDLFFLGTLPDKSITYLAMADRWNQLPLGIIGIALGTAILPALSRFIASEDKDGAFRLQSNAVELAMLLTVPCAVALYITGSAFTRVFFMGGAFTLEDALVTGSVVSGLVIGLPAYVLVKVLTPNFFARKDTRTPVYTAAASLLITVGLNIYFIYWLDMGVISLAIAGAIGAWCNVALLYAILAQRGFFVLTAQVISRLLRIMVAAGIMGAALYWAMPYADPYFTGSFAERGGAIAAIMGIGAVVYGIAAFALRVLDRDTIGRLMRRQG</sequence>
<gene>
    <name evidence="10 12" type="primary">murJ</name>
    <name evidence="12" type="ORF">HKD42_09535</name>
</gene>
<feature type="transmembrane region" description="Helical" evidence="10">
    <location>
        <begin position="390"/>
        <end position="411"/>
    </location>
</feature>
<keyword evidence="10 11" id="KW-0813">Transport</keyword>
<keyword evidence="7 10" id="KW-0472">Membrane</keyword>
<evidence type="ECO:0000256" key="8">
    <source>
        <dbReference type="ARBA" id="ARBA00060041"/>
    </source>
</evidence>
<evidence type="ECO:0000256" key="4">
    <source>
        <dbReference type="ARBA" id="ARBA00022960"/>
    </source>
</evidence>
<dbReference type="CDD" id="cd13123">
    <property type="entry name" value="MATE_MurJ_like"/>
    <property type="match status" value="1"/>
</dbReference>
<dbReference type="GO" id="GO:0009252">
    <property type="term" value="P:peptidoglycan biosynthetic process"/>
    <property type="evidence" value="ECO:0007669"/>
    <property type="project" value="UniProtKB-UniRule"/>
</dbReference>
<dbReference type="GO" id="GO:0071555">
    <property type="term" value="P:cell wall organization"/>
    <property type="evidence" value="ECO:0007669"/>
    <property type="project" value="UniProtKB-UniRule"/>
</dbReference>
<feature type="transmembrane region" description="Helical" evidence="10">
    <location>
        <begin position="451"/>
        <end position="471"/>
    </location>
</feature>
<evidence type="ECO:0000313" key="12">
    <source>
        <dbReference type="EMBL" id="NMW32300.1"/>
    </source>
</evidence>
<keyword evidence="13" id="KW-1185">Reference proteome</keyword>
<evidence type="ECO:0000256" key="2">
    <source>
        <dbReference type="ARBA" id="ARBA00022475"/>
    </source>
</evidence>
<feature type="transmembrane region" description="Helical" evidence="10">
    <location>
        <begin position="417"/>
        <end position="439"/>
    </location>
</feature>
<dbReference type="RefSeq" id="WP_170012800.1">
    <property type="nucleotide sequence ID" value="NZ_JABCRE010000003.1"/>
</dbReference>
<comment type="similarity">
    <text evidence="9 10 11">Belongs to the MurJ/MviN family.</text>
</comment>
<dbReference type="InterPro" id="IPR004268">
    <property type="entry name" value="MurJ"/>
</dbReference>
<dbReference type="PANTHER" id="PTHR47019:SF1">
    <property type="entry name" value="LIPID II FLIPPASE MURJ"/>
    <property type="match status" value="1"/>
</dbReference>
<feature type="transmembrane region" description="Helical" evidence="10">
    <location>
        <begin position="89"/>
        <end position="115"/>
    </location>
</feature>
<organism evidence="12 13">
    <name type="scientific">Pontixanthobacter rizhaonensis</name>
    <dbReference type="NCBI Taxonomy" id="2730337"/>
    <lineage>
        <taxon>Bacteria</taxon>
        <taxon>Pseudomonadati</taxon>
        <taxon>Pseudomonadota</taxon>
        <taxon>Alphaproteobacteria</taxon>
        <taxon>Sphingomonadales</taxon>
        <taxon>Erythrobacteraceae</taxon>
        <taxon>Pontixanthobacter</taxon>
    </lineage>
</organism>
<accession>A0A848QNI3</accession>
<dbReference type="Proteomes" id="UP000561181">
    <property type="component" value="Unassembled WGS sequence"/>
</dbReference>
<keyword evidence="10" id="KW-0997">Cell inner membrane</keyword>
<keyword evidence="5 10" id="KW-0573">Peptidoglycan synthesis</keyword>
<dbReference type="PIRSF" id="PIRSF002869">
    <property type="entry name" value="MviN"/>
    <property type="match status" value="1"/>
</dbReference>
<protein>
    <recommendedName>
        <fullName evidence="10">Probable lipid II flippase MurJ</fullName>
    </recommendedName>
</protein>
<keyword evidence="10 11" id="KW-0961">Cell wall biogenesis/degradation</keyword>
<comment type="pathway">
    <text evidence="10">Cell wall biogenesis; peptidoglycan biosynthesis.</text>
</comment>
<evidence type="ECO:0000256" key="1">
    <source>
        <dbReference type="ARBA" id="ARBA00004651"/>
    </source>
</evidence>
<evidence type="ECO:0000256" key="3">
    <source>
        <dbReference type="ARBA" id="ARBA00022692"/>
    </source>
</evidence>
<evidence type="ECO:0000256" key="5">
    <source>
        <dbReference type="ARBA" id="ARBA00022984"/>
    </source>
</evidence>
<evidence type="ECO:0000256" key="10">
    <source>
        <dbReference type="HAMAP-Rule" id="MF_02078"/>
    </source>
</evidence>
<feature type="transmembrane region" description="Helical" evidence="10">
    <location>
        <begin position="491"/>
        <end position="512"/>
    </location>
</feature>
<dbReference type="HAMAP" id="MF_02078">
    <property type="entry name" value="MurJ_MviN"/>
    <property type="match status" value="1"/>
</dbReference>
<evidence type="ECO:0000256" key="7">
    <source>
        <dbReference type="ARBA" id="ARBA00023136"/>
    </source>
</evidence>
<feature type="transmembrane region" description="Helical" evidence="10">
    <location>
        <begin position="316"/>
        <end position="335"/>
    </location>
</feature>
<reference evidence="12 13" key="1">
    <citation type="submission" date="2020-04" db="EMBL/GenBank/DDBJ databases">
        <authorList>
            <person name="Liu A."/>
        </authorList>
    </citation>
    <scope>NUCLEOTIDE SEQUENCE [LARGE SCALE GENOMIC DNA]</scope>
    <source>
        <strain evidence="12 13">RZ02</strain>
    </source>
</reference>
<dbReference type="GO" id="GO:0015648">
    <property type="term" value="F:lipid-linked peptidoglycan transporter activity"/>
    <property type="evidence" value="ECO:0007669"/>
    <property type="project" value="UniProtKB-UniRule"/>
</dbReference>
<dbReference type="UniPathway" id="UPA00219"/>
<feature type="transmembrane region" description="Helical" evidence="10">
    <location>
        <begin position="237"/>
        <end position="262"/>
    </location>
</feature>
<evidence type="ECO:0000313" key="13">
    <source>
        <dbReference type="Proteomes" id="UP000561181"/>
    </source>
</evidence>
<keyword evidence="3 10" id="KW-0812">Transmembrane</keyword>